<keyword evidence="2" id="KW-0238">DNA-binding</keyword>
<evidence type="ECO:0000256" key="1">
    <source>
        <dbReference type="ARBA" id="ARBA00023015"/>
    </source>
</evidence>
<dbReference type="PROSITE" id="PS50043">
    <property type="entry name" value="HTH_LUXR_2"/>
    <property type="match status" value="1"/>
</dbReference>
<dbReference type="AlphaFoldDB" id="A0A6J4R1G7"/>
<proteinExistence type="predicted"/>
<dbReference type="InterPro" id="IPR016032">
    <property type="entry name" value="Sig_transdc_resp-reg_C-effctor"/>
</dbReference>
<reference evidence="5" key="1">
    <citation type="submission" date="2020-02" db="EMBL/GenBank/DDBJ databases">
        <authorList>
            <person name="Meier V. D."/>
        </authorList>
    </citation>
    <scope>NUCLEOTIDE SEQUENCE</scope>
    <source>
        <strain evidence="5">AVDCRST_MAG58</strain>
    </source>
</reference>
<dbReference type="InterPro" id="IPR000792">
    <property type="entry name" value="Tscrpt_reg_LuxR_C"/>
</dbReference>
<organism evidence="5">
    <name type="scientific">uncultured Rubrobacteraceae bacterium</name>
    <dbReference type="NCBI Taxonomy" id="349277"/>
    <lineage>
        <taxon>Bacteria</taxon>
        <taxon>Bacillati</taxon>
        <taxon>Actinomycetota</taxon>
        <taxon>Rubrobacteria</taxon>
        <taxon>Rubrobacterales</taxon>
        <taxon>Rubrobacteraceae</taxon>
        <taxon>environmental samples</taxon>
    </lineage>
</organism>
<keyword evidence="1" id="KW-0805">Transcription regulation</keyword>
<dbReference type="PANTHER" id="PTHR44688:SF16">
    <property type="entry name" value="DNA-BINDING TRANSCRIPTIONAL ACTIVATOR DEVR_DOSR"/>
    <property type="match status" value="1"/>
</dbReference>
<dbReference type="Pfam" id="PF00196">
    <property type="entry name" value="GerE"/>
    <property type="match status" value="1"/>
</dbReference>
<dbReference type="SUPFAM" id="SSF46894">
    <property type="entry name" value="C-terminal effector domain of the bipartite response regulators"/>
    <property type="match status" value="1"/>
</dbReference>
<dbReference type="PRINTS" id="PR00038">
    <property type="entry name" value="HTHLUXR"/>
</dbReference>
<dbReference type="PANTHER" id="PTHR44688">
    <property type="entry name" value="DNA-BINDING TRANSCRIPTIONAL ACTIVATOR DEVR_DOSR"/>
    <property type="match status" value="1"/>
</dbReference>
<dbReference type="SMART" id="SM00421">
    <property type="entry name" value="HTH_LUXR"/>
    <property type="match status" value="1"/>
</dbReference>
<dbReference type="GO" id="GO:0003677">
    <property type="term" value="F:DNA binding"/>
    <property type="evidence" value="ECO:0007669"/>
    <property type="project" value="UniProtKB-KW"/>
</dbReference>
<evidence type="ECO:0000259" key="4">
    <source>
        <dbReference type="PROSITE" id="PS50043"/>
    </source>
</evidence>
<dbReference type="GO" id="GO:0006355">
    <property type="term" value="P:regulation of DNA-templated transcription"/>
    <property type="evidence" value="ECO:0007669"/>
    <property type="project" value="InterPro"/>
</dbReference>
<dbReference type="EMBL" id="CADCVF010000042">
    <property type="protein sequence ID" value="CAA9458436.1"/>
    <property type="molecule type" value="Genomic_DNA"/>
</dbReference>
<sequence length="54" mass="5812">MLGPAATGMTSARIAKELFLSPRTVETHLTSIYHKLGVSSRSAATRFALEHNLA</sequence>
<dbReference type="PROSITE" id="PS00622">
    <property type="entry name" value="HTH_LUXR_1"/>
    <property type="match status" value="1"/>
</dbReference>
<feature type="domain" description="HTH luxR-type" evidence="4">
    <location>
        <begin position="1"/>
        <end position="52"/>
    </location>
</feature>
<evidence type="ECO:0000256" key="2">
    <source>
        <dbReference type="ARBA" id="ARBA00023125"/>
    </source>
</evidence>
<dbReference type="CDD" id="cd06170">
    <property type="entry name" value="LuxR_C_like"/>
    <property type="match status" value="1"/>
</dbReference>
<name>A0A6J4R1G7_9ACTN</name>
<evidence type="ECO:0000256" key="3">
    <source>
        <dbReference type="ARBA" id="ARBA00023163"/>
    </source>
</evidence>
<accession>A0A6J4R1G7</accession>
<dbReference type="InterPro" id="IPR036388">
    <property type="entry name" value="WH-like_DNA-bd_sf"/>
</dbReference>
<evidence type="ECO:0000313" key="5">
    <source>
        <dbReference type="EMBL" id="CAA9458436.1"/>
    </source>
</evidence>
<gene>
    <name evidence="5" type="ORF">AVDCRST_MAG58-1944</name>
</gene>
<protein>
    <recommendedName>
        <fullName evidence="4">HTH luxR-type domain-containing protein</fullName>
    </recommendedName>
</protein>
<keyword evidence="3" id="KW-0804">Transcription</keyword>
<dbReference type="Gene3D" id="1.10.10.10">
    <property type="entry name" value="Winged helix-like DNA-binding domain superfamily/Winged helix DNA-binding domain"/>
    <property type="match status" value="1"/>
</dbReference>